<protein>
    <submittedName>
        <fullName evidence="1">Uncharacterized protein</fullName>
    </submittedName>
</protein>
<reference evidence="2" key="1">
    <citation type="submission" date="2017-09" db="EMBL/GenBank/DDBJ databases">
        <title>FDA dAtabase for Regulatory Grade micrObial Sequences (FDA-ARGOS): Supporting development and validation of Infectious Disease Dx tests.</title>
        <authorList>
            <person name="Minogue T."/>
            <person name="Wolcott M."/>
            <person name="Wasieloski L."/>
            <person name="Aguilar W."/>
            <person name="Moore D."/>
            <person name="Tallon L."/>
            <person name="Sadzewicz L."/>
            <person name="Ott S."/>
            <person name="Zhao X."/>
            <person name="Nagaraj S."/>
            <person name="Vavikolanu K."/>
            <person name="Aluvathingal J."/>
            <person name="Nadendla S."/>
            <person name="Sichtig H."/>
        </authorList>
    </citation>
    <scope>NUCLEOTIDE SEQUENCE [LARGE SCALE GENOMIC DNA]</scope>
    <source>
        <strain evidence="2">FDAARGOS_394</strain>
    </source>
</reference>
<dbReference type="Proteomes" id="UP000220246">
    <property type="component" value="Unassembled WGS sequence"/>
</dbReference>
<dbReference type="RefSeq" id="WP_066532565.1">
    <property type="nucleotide sequence ID" value="NZ_PDEA01000001.1"/>
</dbReference>
<keyword evidence="2" id="KW-1185">Reference proteome</keyword>
<sequence>MLYPQDADFERWAAPLYPLLGPRFPLHAVLLTDVDAVHPIIAPSYRLFPATTTEAGQIAGAMQRYGVQPQ</sequence>
<evidence type="ECO:0000313" key="2">
    <source>
        <dbReference type="Proteomes" id="UP000220246"/>
    </source>
</evidence>
<gene>
    <name evidence="1" type="ORF">CRM82_14380</name>
</gene>
<dbReference type="EMBL" id="PDEA01000001">
    <property type="protein sequence ID" value="PEH89624.1"/>
    <property type="molecule type" value="Genomic_DNA"/>
</dbReference>
<name>A0A2A7UWK2_COMTR</name>
<comment type="caution">
    <text evidence="1">The sequence shown here is derived from an EMBL/GenBank/DDBJ whole genome shotgun (WGS) entry which is preliminary data.</text>
</comment>
<accession>A0A2A7UWK2</accession>
<proteinExistence type="predicted"/>
<dbReference type="STRING" id="1219032.GCA_001515545_00232"/>
<organism evidence="1 2">
    <name type="scientific">Comamonas terrigena</name>
    <dbReference type="NCBI Taxonomy" id="32013"/>
    <lineage>
        <taxon>Bacteria</taxon>
        <taxon>Pseudomonadati</taxon>
        <taxon>Pseudomonadota</taxon>
        <taxon>Betaproteobacteria</taxon>
        <taxon>Burkholderiales</taxon>
        <taxon>Comamonadaceae</taxon>
        <taxon>Comamonas</taxon>
    </lineage>
</organism>
<dbReference type="GeneID" id="80801808"/>
<dbReference type="AlphaFoldDB" id="A0A2A7UWK2"/>
<evidence type="ECO:0000313" key="1">
    <source>
        <dbReference type="EMBL" id="PEH89624.1"/>
    </source>
</evidence>
<dbReference type="OrthoDB" id="7867371at2"/>